<accession>A0A8S5LCK0</accession>
<name>A0A8S5LCK0_9CAUD</name>
<evidence type="ECO:0000313" key="1">
    <source>
        <dbReference type="EMBL" id="DAD67672.1"/>
    </source>
</evidence>
<protein>
    <submittedName>
        <fullName evidence="1">Uncharacterized protein</fullName>
    </submittedName>
</protein>
<proteinExistence type="predicted"/>
<sequence>MDELLKMLIEAAEKEGKVHVIKKTVNKDNSIEKEAQELAHANKILYDAHIKEGFTSEEALALVVATLN</sequence>
<reference evidence="1" key="1">
    <citation type="journal article" date="2021" name="Proc. Natl. Acad. Sci. U.S.A.">
        <title>A Catalog of Tens of Thousands of Viruses from Human Metagenomes Reveals Hidden Associations with Chronic Diseases.</title>
        <authorList>
            <person name="Tisza M.J."/>
            <person name="Buck C.B."/>
        </authorList>
    </citation>
    <scope>NUCLEOTIDE SEQUENCE</scope>
    <source>
        <strain evidence="1">CtYKh4</strain>
    </source>
</reference>
<organism evidence="1">
    <name type="scientific">Siphoviridae sp. ctYKh4</name>
    <dbReference type="NCBI Taxonomy" id="2823586"/>
    <lineage>
        <taxon>Viruses</taxon>
        <taxon>Duplodnaviria</taxon>
        <taxon>Heunggongvirae</taxon>
        <taxon>Uroviricota</taxon>
        <taxon>Caudoviricetes</taxon>
    </lineage>
</organism>
<dbReference type="EMBL" id="BK014682">
    <property type="protein sequence ID" value="DAD67672.1"/>
    <property type="molecule type" value="Genomic_DNA"/>
</dbReference>